<evidence type="ECO:0000256" key="1">
    <source>
        <dbReference type="ARBA" id="ARBA00022679"/>
    </source>
</evidence>
<dbReference type="GO" id="GO:0004781">
    <property type="term" value="F:sulfate adenylyltransferase (ATP) activity"/>
    <property type="evidence" value="ECO:0007669"/>
    <property type="project" value="UniProtKB-EC"/>
</dbReference>
<dbReference type="PRINTS" id="PR00315">
    <property type="entry name" value="ELONGATNFCT"/>
</dbReference>
<dbReference type="EMBL" id="OX458333">
    <property type="protein sequence ID" value="CAI8816613.1"/>
    <property type="molecule type" value="Genomic_DNA"/>
</dbReference>
<dbReference type="Pfam" id="PF00009">
    <property type="entry name" value="GTP_EFTU"/>
    <property type="match status" value="1"/>
</dbReference>
<dbReference type="SUPFAM" id="SSF50447">
    <property type="entry name" value="Translation proteins"/>
    <property type="match status" value="1"/>
</dbReference>
<feature type="binding site" evidence="6">
    <location>
        <begin position="110"/>
        <end position="114"/>
    </location>
    <ligand>
        <name>GTP</name>
        <dbReference type="ChEBI" id="CHEBI:37565"/>
    </ligand>
</feature>
<dbReference type="InterPro" id="IPR050100">
    <property type="entry name" value="TRAFAC_GTPase_members"/>
</dbReference>
<comment type="subunit">
    <text evidence="6">Heterodimer composed of CysD, the smaller subunit, and CysN.</text>
</comment>
<name>A0ABN8X4P2_9GAMM</name>
<dbReference type="HAMAP" id="MF_00062">
    <property type="entry name" value="Sulf_adenylyltr_sub1"/>
    <property type="match status" value="1"/>
</dbReference>
<reference evidence="8 9" key="1">
    <citation type="submission" date="2023-03" db="EMBL/GenBank/DDBJ databases">
        <authorList>
            <person name="Pearce D."/>
        </authorList>
    </citation>
    <scope>NUCLEOTIDE SEQUENCE [LARGE SCALE GENOMIC DNA]</scope>
    <source>
        <strain evidence="8">Msz</strain>
    </source>
</reference>
<evidence type="ECO:0000256" key="3">
    <source>
        <dbReference type="ARBA" id="ARBA00022741"/>
    </source>
</evidence>
<evidence type="ECO:0000313" key="8">
    <source>
        <dbReference type="EMBL" id="CAI8816613.1"/>
    </source>
</evidence>
<dbReference type="InterPro" id="IPR011779">
    <property type="entry name" value="SO4_adenylTrfase_lsu"/>
</dbReference>
<dbReference type="InterPro" id="IPR009001">
    <property type="entry name" value="Transl_elong_EF1A/Init_IF2_C"/>
</dbReference>
<feature type="binding site" evidence="6">
    <location>
        <begin position="165"/>
        <end position="168"/>
    </location>
    <ligand>
        <name>GTP</name>
        <dbReference type="ChEBI" id="CHEBI:37565"/>
    </ligand>
</feature>
<evidence type="ECO:0000256" key="4">
    <source>
        <dbReference type="ARBA" id="ARBA00022840"/>
    </source>
</evidence>
<sequence length="550" mass="61146">MSHQSELISSDIHAYLAQHERKELLRFLTCGNVDDGKSTLIGRLLHDSKMIYEDQLAAIKKDSVKSGTTGGDIDLALLVDGLQAEREQGITIDVAYRYFSTAKRKYIIADTPGHEQYTRNMATGASTCDLAIILVDARRGVMTQTKRHSFIVSLLGIRHVVVAVNKMDLVGYSRDVFERIRSDYLAFVEKLDIHDVRFIPLSALKGDNVVSRSEEMPWYQGPALMELLDTIEIAKDQNFTNPRFPVQYVNRPNLDFRGYSGTVAAGIFRKGDSVTVLPSRKTSRIKSIVTYDGELEEAFPPQAVTITLTDEVDVSRGDMLVRSDDLPMLGTRFKAHIVWMTEAPLVPGRQYYVKQTTKVVNGSISRIHHRVDINTLEQLPADQLKLNEIGLCEVALSAPIAFDPYKVCKSTGSFIVIDRLTNVTVGAGMIVSQADGEGGLRRVTAEERSARFGQKAVTLWITGERRHDIAYELERKLFDVGHASTVLEDEAPAEQVRLIVDQINRAGLICLCPCEASLDVDGPTALRISADDMSADEVLTLLKENGILEF</sequence>
<feature type="binding site" evidence="6">
    <location>
        <begin position="31"/>
        <end position="38"/>
    </location>
    <ligand>
        <name>GTP</name>
        <dbReference type="ChEBI" id="CHEBI:37565"/>
    </ligand>
</feature>
<dbReference type="NCBIfam" id="TIGR02034">
    <property type="entry name" value="CysN"/>
    <property type="match status" value="1"/>
</dbReference>
<dbReference type="InterPro" id="IPR041757">
    <property type="entry name" value="CysN_GTP-bd"/>
</dbReference>
<dbReference type="PROSITE" id="PS51722">
    <property type="entry name" value="G_TR_2"/>
    <property type="match status" value="1"/>
</dbReference>
<dbReference type="PROSITE" id="PS00301">
    <property type="entry name" value="G_TR_1"/>
    <property type="match status" value="1"/>
</dbReference>
<dbReference type="InterPro" id="IPR005225">
    <property type="entry name" value="Small_GTP-bd"/>
</dbReference>
<dbReference type="RefSeq" id="WP_026608674.1">
    <property type="nucleotide sequence ID" value="NZ_OX458333.1"/>
</dbReference>
<dbReference type="InterPro" id="IPR054696">
    <property type="entry name" value="GTP-eEF1A_C"/>
</dbReference>
<dbReference type="NCBIfam" id="NF004035">
    <property type="entry name" value="PRK05506.1"/>
    <property type="match status" value="1"/>
</dbReference>
<comment type="pathway">
    <text evidence="6">Sulfur metabolism; hydrogen sulfide biosynthesis; sulfite from sulfate: step 1/3.</text>
</comment>
<dbReference type="InterPro" id="IPR044139">
    <property type="entry name" value="CysN_NoDQ_III"/>
</dbReference>
<keyword evidence="5 6" id="KW-0342">GTP-binding</keyword>
<dbReference type="EC" id="2.7.7.4" evidence="6"/>
<dbReference type="CDD" id="cd04095">
    <property type="entry name" value="CysN_NoDQ_III"/>
    <property type="match status" value="1"/>
</dbReference>
<dbReference type="NCBIfam" id="NF003478">
    <property type="entry name" value="PRK05124.1"/>
    <property type="match status" value="1"/>
</dbReference>
<dbReference type="InterPro" id="IPR009000">
    <property type="entry name" value="Transl_B-barrel_sf"/>
</dbReference>
<dbReference type="PANTHER" id="PTHR23115">
    <property type="entry name" value="TRANSLATION FACTOR"/>
    <property type="match status" value="1"/>
</dbReference>
<feature type="domain" description="Tr-type G" evidence="7">
    <location>
        <begin position="22"/>
        <end position="243"/>
    </location>
</feature>
<dbReference type="Gene3D" id="2.40.30.10">
    <property type="entry name" value="Translation factors"/>
    <property type="match status" value="2"/>
</dbReference>
<evidence type="ECO:0000313" key="9">
    <source>
        <dbReference type="Proteomes" id="UP001162030"/>
    </source>
</evidence>
<dbReference type="NCBIfam" id="TIGR00231">
    <property type="entry name" value="small_GTP"/>
    <property type="match status" value="1"/>
</dbReference>
<accession>A0ABN8X4P2</accession>
<dbReference type="CDD" id="cd03695">
    <property type="entry name" value="CysN_NodQ_II"/>
    <property type="match status" value="1"/>
</dbReference>
<evidence type="ECO:0000256" key="5">
    <source>
        <dbReference type="ARBA" id="ARBA00023134"/>
    </source>
</evidence>
<evidence type="ECO:0000256" key="2">
    <source>
        <dbReference type="ARBA" id="ARBA00022695"/>
    </source>
</evidence>
<keyword evidence="4 6" id="KW-0067">ATP-binding</keyword>
<keyword evidence="8" id="KW-0418">Kinase</keyword>
<dbReference type="InterPro" id="IPR031157">
    <property type="entry name" value="G_TR_CS"/>
</dbReference>
<keyword evidence="9" id="KW-1185">Reference proteome</keyword>
<organism evidence="8 9">
    <name type="scientific">Methylocaldum szegediense</name>
    <dbReference type="NCBI Taxonomy" id="73780"/>
    <lineage>
        <taxon>Bacteria</taxon>
        <taxon>Pseudomonadati</taxon>
        <taxon>Pseudomonadota</taxon>
        <taxon>Gammaproteobacteria</taxon>
        <taxon>Methylococcales</taxon>
        <taxon>Methylococcaceae</taxon>
        <taxon>Methylocaldum</taxon>
    </lineage>
</organism>
<proteinExistence type="inferred from homology"/>
<dbReference type="InterPro" id="IPR044138">
    <property type="entry name" value="CysN_II"/>
</dbReference>
<dbReference type="Pfam" id="PF22594">
    <property type="entry name" value="GTP-eEF1A_C"/>
    <property type="match status" value="1"/>
</dbReference>
<comment type="function">
    <text evidence="6">With CysD forms the ATP sulfurylase (ATPS) that catalyzes the adenylation of sulfate producing adenosine 5'-phosphosulfate (APS) and diphosphate, the first enzymatic step in sulfur assimilation pathway. APS synthesis involves the formation of a high-energy phosphoric-sulfuric acid anhydride bond driven by GTP hydrolysis by CysN coupled to ATP hydrolysis by CysD.</text>
</comment>
<keyword evidence="3 6" id="KW-0547">Nucleotide-binding</keyword>
<dbReference type="SUPFAM" id="SSF50465">
    <property type="entry name" value="EF-Tu/eEF-1alpha/eIF2-gamma C-terminal domain"/>
    <property type="match status" value="1"/>
</dbReference>
<comment type="catalytic activity">
    <reaction evidence="6">
        <text>sulfate + ATP + H(+) = adenosine 5'-phosphosulfate + diphosphate</text>
        <dbReference type="Rhea" id="RHEA:18133"/>
        <dbReference type="ChEBI" id="CHEBI:15378"/>
        <dbReference type="ChEBI" id="CHEBI:16189"/>
        <dbReference type="ChEBI" id="CHEBI:30616"/>
        <dbReference type="ChEBI" id="CHEBI:33019"/>
        <dbReference type="ChEBI" id="CHEBI:58243"/>
        <dbReference type="EC" id="2.7.7.4"/>
    </reaction>
</comment>
<dbReference type="GO" id="GO:0004020">
    <property type="term" value="F:adenylylsulfate kinase activity"/>
    <property type="evidence" value="ECO:0007669"/>
    <property type="project" value="UniProtKB-EC"/>
</dbReference>
<dbReference type="SUPFAM" id="SSF52540">
    <property type="entry name" value="P-loop containing nucleoside triphosphate hydrolases"/>
    <property type="match status" value="1"/>
</dbReference>
<dbReference type="InterPro" id="IPR027417">
    <property type="entry name" value="P-loop_NTPase"/>
</dbReference>
<evidence type="ECO:0000256" key="6">
    <source>
        <dbReference type="HAMAP-Rule" id="MF_00062"/>
    </source>
</evidence>
<evidence type="ECO:0000259" key="7">
    <source>
        <dbReference type="PROSITE" id="PS51722"/>
    </source>
</evidence>
<dbReference type="Gene3D" id="3.40.50.300">
    <property type="entry name" value="P-loop containing nucleotide triphosphate hydrolases"/>
    <property type="match status" value="1"/>
</dbReference>
<keyword evidence="2 6" id="KW-0548">Nucleotidyltransferase</keyword>
<dbReference type="CDD" id="cd04166">
    <property type="entry name" value="CysN_ATPS"/>
    <property type="match status" value="1"/>
</dbReference>
<protein>
    <recommendedName>
        <fullName evidence="6">Sulfate adenylyltransferase subunit 1</fullName>
        <ecNumber evidence="6">2.7.7.4</ecNumber>
    </recommendedName>
    <alternativeName>
        <fullName evidence="6">ATP-sulfurylase large subunit</fullName>
    </alternativeName>
    <alternativeName>
        <fullName evidence="6">Sulfate adenylate transferase</fullName>
        <shortName evidence="6">SAT</shortName>
    </alternativeName>
</protein>
<keyword evidence="1 6" id="KW-0808">Transferase</keyword>
<dbReference type="InterPro" id="IPR000795">
    <property type="entry name" value="T_Tr_GTP-bd_dom"/>
</dbReference>
<gene>
    <name evidence="8" type="primary">cysNC</name>
    <name evidence="6" type="synonym">cysN</name>
    <name evidence="8" type="ORF">MSZNOR_1878</name>
</gene>
<comment type="similarity">
    <text evidence="6">Belongs to the TRAFAC class translation factor GTPase superfamily. Classic translation factor GTPase family. CysN/NodQ subfamily.</text>
</comment>
<dbReference type="Proteomes" id="UP001162030">
    <property type="component" value="Chromosome"/>
</dbReference>